<dbReference type="SUPFAM" id="SSF50249">
    <property type="entry name" value="Nucleic acid-binding proteins"/>
    <property type="match status" value="1"/>
</dbReference>
<dbReference type="InterPro" id="IPR012340">
    <property type="entry name" value="NA-bd_OB-fold"/>
</dbReference>
<gene>
    <name evidence="4" type="primary">Mcmdc2</name>
    <name evidence="4" type="ORF">AWC38_SpisGene409</name>
</gene>
<dbReference type="Pfam" id="PF24066">
    <property type="entry name" value="Hisat_C"/>
    <property type="match status" value="1"/>
</dbReference>
<comment type="caution">
    <text evidence="4">The sequence shown here is derived from an EMBL/GenBank/DDBJ whole genome shotgun (WGS) entry which is preliminary data.</text>
</comment>
<dbReference type="SUPFAM" id="SSF55729">
    <property type="entry name" value="Acyl-CoA N-acyltransferases (Nat)"/>
    <property type="match status" value="1"/>
</dbReference>
<reference evidence="5" key="1">
    <citation type="journal article" date="2017" name="bioRxiv">
        <title>Comparative analysis of the genomes of Stylophora pistillata and Acropora digitifera provides evidence for extensive differences between species of corals.</title>
        <authorList>
            <person name="Voolstra C.R."/>
            <person name="Li Y."/>
            <person name="Liew Y.J."/>
            <person name="Baumgarten S."/>
            <person name="Zoccola D."/>
            <person name="Flot J.-F."/>
            <person name="Tambutte S."/>
            <person name="Allemand D."/>
            <person name="Aranda M."/>
        </authorList>
    </citation>
    <scope>NUCLEOTIDE SEQUENCE [LARGE SCALE GENOMIC DNA]</scope>
</reference>
<dbReference type="InterPro" id="IPR056483">
    <property type="entry name" value="Hisat_C"/>
</dbReference>
<dbReference type="STRING" id="50429.A0A2B4T0G4"/>
<evidence type="ECO:0000259" key="3">
    <source>
        <dbReference type="Pfam" id="PF26063"/>
    </source>
</evidence>
<evidence type="ECO:0000313" key="4">
    <source>
        <dbReference type="EMBL" id="PFX34630.1"/>
    </source>
</evidence>
<evidence type="ECO:0000313" key="5">
    <source>
        <dbReference type="Proteomes" id="UP000225706"/>
    </source>
</evidence>
<feature type="region of interest" description="Disordered" evidence="1">
    <location>
        <begin position="785"/>
        <end position="805"/>
    </location>
</feature>
<name>A0A2B4T0G4_STYPI</name>
<dbReference type="InterPro" id="IPR027417">
    <property type="entry name" value="P-loop_NTPase"/>
</dbReference>
<dbReference type="InterPro" id="IPR016181">
    <property type="entry name" value="Acyl_CoA_acyltransferase"/>
</dbReference>
<dbReference type="OrthoDB" id="2015372at2759"/>
<evidence type="ECO:0000259" key="2">
    <source>
        <dbReference type="Pfam" id="PF24066"/>
    </source>
</evidence>
<dbReference type="PANTHER" id="PTHR47403:SF6">
    <property type="entry name" value="N-ACETYLTRANSFERASE DOMAIN-CONTAINING PROTEIN"/>
    <property type="match status" value="1"/>
</dbReference>
<organism evidence="4 5">
    <name type="scientific">Stylophora pistillata</name>
    <name type="common">Smooth cauliflower coral</name>
    <dbReference type="NCBI Taxonomy" id="50429"/>
    <lineage>
        <taxon>Eukaryota</taxon>
        <taxon>Metazoa</taxon>
        <taxon>Cnidaria</taxon>
        <taxon>Anthozoa</taxon>
        <taxon>Hexacorallia</taxon>
        <taxon>Scleractinia</taxon>
        <taxon>Astrocoeniina</taxon>
        <taxon>Pocilloporidae</taxon>
        <taxon>Stylophora</taxon>
    </lineage>
</organism>
<dbReference type="Proteomes" id="UP000225706">
    <property type="component" value="Unassembled WGS sequence"/>
</dbReference>
<feature type="domain" description="Histidine N-acetyltransferase C-terminal" evidence="2">
    <location>
        <begin position="684"/>
        <end position="784"/>
    </location>
</feature>
<accession>A0A2B4T0G4</accession>
<dbReference type="InterPro" id="IPR058769">
    <property type="entry name" value="MCMDC2_N"/>
</dbReference>
<protein>
    <submittedName>
        <fullName evidence="4">MCM domain-containing protein 2</fullName>
    </submittedName>
</protein>
<dbReference type="Pfam" id="PF26063">
    <property type="entry name" value="MCMDC2_N"/>
    <property type="match status" value="1"/>
</dbReference>
<evidence type="ECO:0000256" key="1">
    <source>
        <dbReference type="SAM" id="MobiDB-lite"/>
    </source>
</evidence>
<dbReference type="EMBL" id="LSMT01000003">
    <property type="protein sequence ID" value="PFX34630.1"/>
    <property type="molecule type" value="Genomic_DNA"/>
</dbReference>
<dbReference type="Gene3D" id="3.40.50.300">
    <property type="entry name" value="P-loop containing nucleotide triphosphate hydrolases"/>
    <property type="match status" value="1"/>
</dbReference>
<dbReference type="AlphaFoldDB" id="A0A2B4T0G4"/>
<feature type="domain" description="MCMDC2 N-terminal" evidence="3">
    <location>
        <begin position="8"/>
        <end position="105"/>
    </location>
</feature>
<sequence>MEVKSILEVAFEWFCECDIFEQLRKQCENYSADSTERTVYRFVFEMDLMHLLDFNATLGNLAIMKPLSTINVFQEVCYIVIHTLSWIPDLILPSQVLVAVRFSSVPLYKESMSRRNLVGNIQPNLTKICGIISGITDVTQYTQSARFYCPQSSCPGSAKYCYIRVHLAGKTENVTVRSDFVCRYCGCSLLEDVTCRTLADKCIVQVISPLTVNSQLWINTGWGEFYQTIPIYVRDELIREVQIGCYCSFVLLPSCEIHDSSMQLHCTPVFEANNMQKMSLSPFLDLLPSSLPNRIEMLHKASVTPPGTFFHLKVFLLMSLLILHSSDCPEDTKQGNSRHLHMLVIADDLLRIQRLFLYVMSFAKRMLVHSPPSDLFPSCCRDPFGSGAYMINAGCISLASDGVCLIPNAAVLKKDQKDRLQYGMFKFAKSPCRVSTIRQNIISTRSQFSVVFNLSGSAEQHDNSDESVSEEVLRKALDHDEDEEDALYISDEEISQFLHHAGQKHVSLTVAAQDLIQGYYLASRRTRNSLSTVGAEFPSSALQHLTSLAIAHSKLSLRSEYGEKLVGLRAIHIVDGGETFISQGLRIHPRFRGLGLSTHLIDAIHKHIRQEYPKVCRERFTTKSDNIERLSIQKKYGDTALFERDILAFYVNRETLKPHYLEALAGTFDLKVKACSRLFLYNFIVDDSVANMFPGRTIVVDWEPFEAQRSNIDCIFEEGDCVFSDRDANDCSAGKLPKSFAHGRRSPRVKYMHWVASIYTEDPVMFQVDVVEQLRRACEQIEGYSGIGPVNPPSPGSDGAEFFGPKNDFRMEEIQGRIRRYCSTFKDGHCTPSRVYAHEE</sequence>
<proteinExistence type="predicted"/>
<keyword evidence="5" id="KW-1185">Reference proteome</keyword>
<dbReference type="PANTHER" id="PTHR47403">
    <property type="entry name" value="LOC100145250 PROTEIN"/>
    <property type="match status" value="1"/>
</dbReference>